<dbReference type="InterPro" id="IPR004839">
    <property type="entry name" value="Aminotransferase_I/II_large"/>
</dbReference>
<protein>
    <submittedName>
        <fullName evidence="7">Aspartate aminotransferase</fullName>
    </submittedName>
</protein>
<keyword evidence="8" id="KW-1185">Reference proteome</keyword>
<dbReference type="PANTHER" id="PTHR43643:SF3">
    <property type="entry name" value="HISTIDINOL-PHOSPHATE AMINOTRANSFERASE"/>
    <property type="match status" value="1"/>
</dbReference>
<proteinExistence type="inferred from homology"/>
<comment type="cofactor">
    <cofactor evidence="1 5">
        <name>pyridoxal 5'-phosphate</name>
        <dbReference type="ChEBI" id="CHEBI:597326"/>
    </cofactor>
</comment>
<evidence type="ECO:0000256" key="4">
    <source>
        <dbReference type="ARBA" id="ARBA00022898"/>
    </source>
</evidence>
<evidence type="ECO:0000313" key="7">
    <source>
        <dbReference type="EMBL" id="BBX21358.1"/>
    </source>
</evidence>
<evidence type="ECO:0000313" key="8">
    <source>
        <dbReference type="Proteomes" id="UP000467636"/>
    </source>
</evidence>
<dbReference type="AlphaFoldDB" id="A0AAD1MFE9"/>
<keyword evidence="4 5" id="KW-0663">Pyridoxal phosphate</keyword>
<dbReference type="PANTHER" id="PTHR43643">
    <property type="entry name" value="HISTIDINOL-PHOSPHATE AMINOTRANSFERASE 2"/>
    <property type="match status" value="1"/>
</dbReference>
<evidence type="ECO:0000256" key="3">
    <source>
        <dbReference type="ARBA" id="ARBA00022679"/>
    </source>
</evidence>
<gene>
    <name evidence="7" type="ORF">MTER_07690</name>
</gene>
<dbReference type="InterPro" id="IPR050106">
    <property type="entry name" value="HistidinolP_aminotransfase"/>
</dbReference>
<evidence type="ECO:0000256" key="2">
    <source>
        <dbReference type="ARBA" id="ARBA00022576"/>
    </source>
</evidence>
<dbReference type="Gene3D" id="3.90.1150.10">
    <property type="entry name" value="Aspartate Aminotransferase, domain 1"/>
    <property type="match status" value="1"/>
</dbReference>
<keyword evidence="3" id="KW-0808">Transferase</keyword>
<feature type="domain" description="Aminotransferase class I/classII large" evidence="6">
    <location>
        <begin position="25"/>
        <end position="343"/>
    </location>
</feature>
<reference evidence="7 8" key="1">
    <citation type="journal article" date="2019" name="Emerg. Microbes Infect.">
        <title>Comprehensive subspecies identification of 175 nontuberculous mycobacteria species based on 7547 genomic profiles.</title>
        <authorList>
            <person name="Matsumoto Y."/>
            <person name="Kinjo T."/>
            <person name="Motooka D."/>
            <person name="Nabeya D."/>
            <person name="Jung N."/>
            <person name="Uechi K."/>
            <person name="Horii T."/>
            <person name="Iida T."/>
            <person name="Fujita J."/>
            <person name="Nakamura S."/>
        </authorList>
    </citation>
    <scope>NUCLEOTIDE SEQUENCE [LARGE SCALE GENOMIC DNA]</scope>
    <source>
        <strain evidence="7 8">JCM 12143</strain>
    </source>
</reference>
<evidence type="ECO:0000256" key="1">
    <source>
        <dbReference type="ARBA" id="ARBA00001933"/>
    </source>
</evidence>
<dbReference type="SUPFAM" id="SSF53383">
    <property type="entry name" value="PLP-dependent transferases"/>
    <property type="match status" value="1"/>
</dbReference>
<dbReference type="PROSITE" id="PS00599">
    <property type="entry name" value="AA_TRANSFER_CLASS_2"/>
    <property type="match status" value="1"/>
</dbReference>
<dbReference type="Pfam" id="PF00155">
    <property type="entry name" value="Aminotran_1_2"/>
    <property type="match status" value="1"/>
</dbReference>
<evidence type="ECO:0000256" key="5">
    <source>
        <dbReference type="RuleBase" id="RU003693"/>
    </source>
</evidence>
<dbReference type="Gene3D" id="3.40.640.10">
    <property type="entry name" value="Type I PLP-dependent aspartate aminotransferase-like (Major domain)"/>
    <property type="match status" value="1"/>
</dbReference>
<dbReference type="InterPro" id="IPR001917">
    <property type="entry name" value="Aminotrans_II_pyridoxalP_BS"/>
</dbReference>
<name>A0AAD1MFE9_9MYCO</name>
<accession>A0AAD1MFE9</accession>
<organism evidence="7 8">
    <name type="scientific">Mycolicibacter terrae</name>
    <dbReference type="NCBI Taxonomy" id="1788"/>
    <lineage>
        <taxon>Bacteria</taxon>
        <taxon>Bacillati</taxon>
        <taxon>Actinomycetota</taxon>
        <taxon>Actinomycetes</taxon>
        <taxon>Mycobacteriales</taxon>
        <taxon>Mycobacteriaceae</taxon>
        <taxon>Mycolicibacter</taxon>
    </lineage>
</organism>
<evidence type="ECO:0000259" key="6">
    <source>
        <dbReference type="Pfam" id="PF00155"/>
    </source>
</evidence>
<dbReference type="EMBL" id="AP022564">
    <property type="protein sequence ID" value="BBX21358.1"/>
    <property type="molecule type" value="Genomic_DNA"/>
</dbReference>
<keyword evidence="2 7" id="KW-0032">Aminotransferase</keyword>
<dbReference type="InterPro" id="IPR015422">
    <property type="entry name" value="PyrdxlP-dep_Trfase_small"/>
</dbReference>
<dbReference type="Proteomes" id="UP000467636">
    <property type="component" value="Chromosome"/>
</dbReference>
<dbReference type="CDD" id="cd00609">
    <property type="entry name" value="AAT_like"/>
    <property type="match status" value="1"/>
</dbReference>
<dbReference type="GO" id="GO:0030170">
    <property type="term" value="F:pyridoxal phosphate binding"/>
    <property type="evidence" value="ECO:0007669"/>
    <property type="project" value="InterPro"/>
</dbReference>
<sequence length="347" mass="37101">MMSPTAFGNPVNADVLESVPAAVDPLALSLNENPFSPLPAVRSALHHAMGAVNRYPEFLPDKLRAMVANHIGVDAGQVALGSGATGVAMQVLQTFTRPGDRIVLSDPTFDGFPIMARMAGLASIPIPLDPHGHDDLPAMADAAVGARVVVLCRPHNPTGTLAPIADVERFLRRLPVDTIVLFDEAYIEFVAPQYRIGGPDLVRRFPNVVVLRTFSKAYGLAGLRIGYGFGAPEFADRLWALQLPFATGICSAVAVAASYEAEDQLRQRTLRIAGERAYLSRRLRAMGVYTTDGHANFVYLPGAGRPWREMLDTVGVKARHFPGGGVRITIGSRESSRAVLAAIGAGT</sequence>
<dbReference type="GO" id="GO:0008483">
    <property type="term" value="F:transaminase activity"/>
    <property type="evidence" value="ECO:0007669"/>
    <property type="project" value="UniProtKB-KW"/>
</dbReference>
<dbReference type="InterPro" id="IPR015424">
    <property type="entry name" value="PyrdxlP-dep_Trfase"/>
</dbReference>
<comment type="similarity">
    <text evidence="5">Belongs to the class-II pyridoxal-phosphate-dependent aminotransferase family.</text>
</comment>
<dbReference type="InterPro" id="IPR015421">
    <property type="entry name" value="PyrdxlP-dep_Trfase_major"/>
</dbReference>